<feature type="coiled-coil region" evidence="5">
    <location>
        <begin position="341"/>
        <end position="391"/>
    </location>
</feature>
<feature type="compositionally biased region" description="Low complexity" evidence="6">
    <location>
        <begin position="1062"/>
        <end position="1074"/>
    </location>
</feature>
<accession>A0ABM3QPQ1</accession>
<evidence type="ECO:0000256" key="6">
    <source>
        <dbReference type="SAM" id="MobiDB-lite"/>
    </source>
</evidence>
<dbReference type="GeneID" id="110780513"/>
<feature type="region of interest" description="Disordered" evidence="6">
    <location>
        <begin position="186"/>
        <end position="207"/>
    </location>
</feature>
<dbReference type="SMART" id="SM00384">
    <property type="entry name" value="AT_hook"/>
    <property type="match status" value="2"/>
</dbReference>
<dbReference type="Pfam" id="PF10551">
    <property type="entry name" value="MULE"/>
    <property type="match status" value="1"/>
</dbReference>
<feature type="compositionally biased region" description="Acidic residues" evidence="6">
    <location>
        <begin position="315"/>
        <end position="328"/>
    </location>
</feature>
<evidence type="ECO:0000313" key="8">
    <source>
        <dbReference type="Proteomes" id="UP000813463"/>
    </source>
</evidence>
<dbReference type="InterPro" id="IPR007527">
    <property type="entry name" value="Znf_SWIM"/>
</dbReference>
<dbReference type="SMART" id="SM00575">
    <property type="entry name" value="ZnF_PMZ"/>
    <property type="match status" value="1"/>
</dbReference>
<proteinExistence type="predicted"/>
<feature type="compositionally biased region" description="Gly residues" evidence="6">
    <location>
        <begin position="1117"/>
        <end position="1128"/>
    </location>
</feature>
<dbReference type="PROSITE" id="PS50966">
    <property type="entry name" value="ZF_SWIM"/>
    <property type="match status" value="1"/>
</dbReference>
<evidence type="ECO:0000313" key="9">
    <source>
        <dbReference type="RefSeq" id="XP_056685347.1"/>
    </source>
</evidence>
<dbReference type="Pfam" id="PF04434">
    <property type="entry name" value="SWIM"/>
    <property type="match status" value="1"/>
</dbReference>
<gene>
    <name evidence="9" type="primary">LOC110780513</name>
</gene>
<dbReference type="InterPro" id="IPR018289">
    <property type="entry name" value="MULE_transposase_dom"/>
</dbReference>
<feature type="compositionally biased region" description="Polar residues" evidence="6">
    <location>
        <begin position="1208"/>
        <end position="1223"/>
    </location>
</feature>
<protein>
    <recommendedName>
        <fullName evidence="7">SWIM-type domain-containing protein</fullName>
    </recommendedName>
</protein>
<evidence type="ECO:0000256" key="4">
    <source>
        <dbReference type="PROSITE-ProRule" id="PRU00325"/>
    </source>
</evidence>
<dbReference type="Proteomes" id="UP000813463">
    <property type="component" value="Chromosome 5"/>
</dbReference>
<keyword evidence="5" id="KW-0175">Coiled coil</keyword>
<feature type="compositionally biased region" description="Gly residues" evidence="6">
    <location>
        <begin position="1147"/>
        <end position="1161"/>
    </location>
</feature>
<feature type="region of interest" description="Disordered" evidence="6">
    <location>
        <begin position="125"/>
        <end position="155"/>
    </location>
</feature>
<keyword evidence="3" id="KW-0862">Zinc</keyword>
<feature type="region of interest" description="Disordered" evidence="6">
    <location>
        <begin position="315"/>
        <end position="340"/>
    </location>
</feature>
<evidence type="ECO:0000259" key="7">
    <source>
        <dbReference type="PROSITE" id="PS50966"/>
    </source>
</evidence>
<keyword evidence="1" id="KW-0479">Metal-binding</keyword>
<evidence type="ECO:0000256" key="5">
    <source>
        <dbReference type="SAM" id="Coils"/>
    </source>
</evidence>
<dbReference type="PRINTS" id="PR00929">
    <property type="entry name" value="ATHOOK"/>
</dbReference>
<dbReference type="InterPro" id="IPR017956">
    <property type="entry name" value="AT_hook_DNA-bd_motif"/>
</dbReference>
<evidence type="ECO:0000256" key="1">
    <source>
        <dbReference type="ARBA" id="ARBA00022723"/>
    </source>
</evidence>
<feature type="compositionally biased region" description="Polar residues" evidence="6">
    <location>
        <begin position="191"/>
        <end position="207"/>
    </location>
</feature>
<sequence length="1223" mass="137877">MMIGSWLSPFLYTDYKTTRYLFGKIDEKNPNFDHFAFIIPNYDLFFNNPNYYTQLCYWDLIDLGKKCGEYRKIEGVSYLIPNLTLVNGLRKVINDKDCLELANLASKFRCVEVYLLHGLDEPPLAEDSTTVNQSFRPQKIQPKRGPSSKTVITPVRSSPRKKQTIFISKQLTVSEDFATPEKLLSKKDAARSSSTQKVASTSPLMTKHTLSTQTSDLTPEIPSSLPIFSQPATNTTSLPSFSFPTHSSPLQNDSDFLNSYEWNDPRPESPLNFTDLVGNFSDESDDNDPIYDPFHDKGKLVYKKSEVIGEICDDVESGEDFGYEDGDFAETGQGGEDDKDLDFEEEENERIINEELQFESENSDDEYKTARERVKACNNNLVELAQQLEREAYKGKLGSQQEAAEIGEGEGPSVGGYVSEYEESDDEIHTPPDSSDEDLKVGRKIRPRLLVSPHTDFSQFKWKVGQRFATRDSFRQAVANYAVLQGRNVTFRVSNKKRQQRLGVKCVENCPFYVYASWESRRATLIVKRVFSEHTCHRNMKKNRQLKDSWVAKQFVDVFKSRPHWPAKEIMECIRRAYKVLVKRDFAYKVKYAAHRLLHGSMHDHYNKVESYVAALKACSLGTHLDLVTDVTKQPFPPVFQRLFCCFEGLQKGWKEGCRKVLCVDACFLKTFLGGELLSAVGRDGNDQMFPVAWAAVEGENNLSREWFFDQLKSCLNLGEGEGIAIISDEHQAILNGVKNVFPKAEHRHCARHIFALWHKTYRGDEMKLQFWKIAKAFNLADYNDALAELEAINIDAATDFKGYNPRFFCRAYLDPTIRTNAITNNMAETFNGYIIQARTKHLIYMLEDIRAALMQRMVSKRQEIQKATSILCPRIQARLEDEKLKAANCDVIPSSDHLFNVNYYLDKLVVDLEAKTCTCRKWDMVGIPCCHAVACIYFQNKEAEEFVDDYYKRDSYLSAYAGSIPPLEGERHWPRIQSHLDPPPIKIGPGRPRRNRIKDPFENPKKPGSLNKVGVEMTCSLCLFKGHNKRRCPNRDTTIPREPAPKRPRGRPRNDGQQPHSKATSSSTTVISSAHPQNNTLSVQLQDTQPSQAHHSATSQPSQLGKGGRMIRVGKGSRGGSTSGGRGKVNANSTGKGKGVANTAGRGRGGLNGSKTGQGRGRGKGKNQVPVGVGIYIADDGSTLTNLPTKSGRPRGRPRLVNEQPIFASQPSQASTLCQPTQ</sequence>
<feature type="domain" description="SWIM-type" evidence="7">
    <location>
        <begin position="900"/>
        <end position="941"/>
    </location>
</feature>
<feature type="region of interest" description="Disordered" evidence="6">
    <location>
        <begin position="399"/>
        <end position="441"/>
    </location>
</feature>
<evidence type="ECO:0000256" key="2">
    <source>
        <dbReference type="ARBA" id="ARBA00022771"/>
    </source>
</evidence>
<feature type="region of interest" description="Disordered" evidence="6">
    <location>
        <begin position="975"/>
        <end position="1011"/>
    </location>
</feature>
<feature type="compositionally biased region" description="Polar residues" evidence="6">
    <location>
        <begin position="127"/>
        <end position="136"/>
    </location>
</feature>
<reference evidence="8" key="1">
    <citation type="journal article" date="2021" name="Nat. Commun.">
        <title>Genomic analyses provide insights into spinach domestication and the genetic basis of agronomic traits.</title>
        <authorList>
            <person name="Cai X."/>
            <person name="Sun X."/>
            <person name="Xu C."/>
            <person name="Sun H."/>
            <person name="Wang X."/>
            <person name="Ge C."/>
            <person name="Zhang Z."/>
            <person name="Wang Q."/>
            <person name="Fei Z."/>
            <person name="Jiao C."/>
            <person name="Wang Q."/>
        </authorList>
    </citation>
    <scope>NUCLEOTIDE SEQUENCE [LARGE SCALE GENOMIC DNA]</scope>
    <source>
        <strain evidence="8">cv. Varoflay</strain>
    </source>
</reference>
<keyword evidence="8" id="KW-1185">Reference proteome</keyword>
<dbReference type="Pfam" id="PF26130">
    <property type="entry name" value="PB1-like"/>
    <property type="match status" value="1"/>
</dbReference>
<dbReference type="InterPro" id="IPR006564">
    <property type="entry name" value="Znf_PMZ"/>
</dbReference>
<organism evidence="8 9">
    <name type="scientific">Spinacia oleracea</name>
    <name type="common">Spinach</name>
    <dbReference type="NCBI Taxonomy" id="3562"/>
    <lineage>
        <taxon>Eukaryota</taxon>
        <taxon>Viridiplantae</taxon>
        <taxon>Streptophyta</taxon>
        <taxon>Embryophyta</taxon>
        <taxon>Tracheophyta</taxon>
        <taxon>Spermatophyta</taxon>
        <taxon>Magnoliopsida</taxon>
        <taxon>eudicotyledons</taxon>
        <taxon>Gunneridae</taxon>
        <taxon>Pentapetalae</taxon>
        <taxon>Caryophyllales</taxon>
        <taxon>Chenopodiaceae</taxon>
        <taxon>Chenopodioideae</taxon>
        <taxon>Anserineae</taxon>
        <taxon>Spinacia</taxon>
    </lineage>
</organism>
<dbReference type="PANTHER" id="PTHR31973:SF197">
    <property type="entry name" value="SWIM-TYPE DOMAIN-CONTAINING PROTEIN"/>
    <property type="match status" value="1"/>
</dbReference>
<dbReference type="RefSeq" id="XP_056685347.1">
    <property type="nucleotide sequence ID" value="XM_056829369.1"/>
</dbReference>
<name>A0ABM3QPQ1_SPIOL</name>
<evidence type="ECO:0000256" key="3">
    <source>
        <dbReference type="ARBA" id="ARBA00022833"/>
    </source>
</evidence>
<reference evidence="9" key="2">
    <citation type="submission" date="2025-08" db="UniProtKB">
        <authorList>
            <consortium name="RefSeq"/>
        </authorList>
    </citation>
    <scope>IDENTIFICATION</scope>
    <source>
        <tissue evidence="9">Leaf</tissue>
    </source>
</reference>
<keyword evidence="2 4" id="KW-0863">Zinc-finger</keyword>
<dbReference type="Pfam" id="PF03108">
    <property type="entry name" value="DBD_Tnp_Mut"/>
    <property type="match status" value="1"/>
</dbReference>
<dbReference type="InterPro" id="IPR004332">
    <property type="entry name" value="Transposase_MuDR"/>
</dbReference>
<feature type="compositionally biased region" description="Polar residues" evidence="6">
    <location>
        <begin position="1075"/>
        <end position="1104"/>
    </location>
</feature>
<dbReference type="PANTHER" id="PTHR31973">
    <property type="entry name" value="POLYPROTEIN, PUTATIVE-RELATED"/>
    <property type="match status" value="1"/>
</dbReference>
<dbReference type="InterPro" id="IPR058594">
    <property type="entry name" value="PB1-like_dom_pln"/>
</dbReference>
<feature type="region of interest" description="Disordered" evidence="6">
    <location>
        <begin position="1031"/>
        <end position="1223"/>
    </location>
</feature>